<evidence type="ECO:0000313" key="2">
    <source>
        <dbReference type="Proteomes" id="UP000198832"/>
    </source>
</evidence>
<dbReference type="STRING" id="574651.SAMN04487968_10665"/>
<reference evidence="1 2" key="1">
    <citation type="submission" date="2016-10" db="EMBL/GenBank/DDBJ databases">
        <authorList>
            <person name="de Groot N.N."/>
        </authorList>
    </citation>
    <scope>NUCLEOTIDE SEQUENCE [LARGE SCALE GENOMIC DNA]</scope>
    <source>
        <strain evidence="1 2">CGMCC 1.7056</strain>
    </source>
</reference>
<dbReference type="Proteomes" id="UP000198832">
    <property type="component" value="Unassembled WGS sequence"/>
</dbReference>
<name>A0A1I1IT67_9ACTN</name>
<dbReference type="EMBL" id="FOLB01000006">
    <property type="protein sequence ID" value="SFC39416.1"/>
    <property type="molecule type" value="Genomic_DNA"/>
</dbReference>
<gene>
    <name evidence="1" type="ORF">SAMN04487968_10665</name>
</gene>
<dbReference type="SUPFAM" id="SSF69322">
    <property type="entry name" value="Tricorn protease domain 2"/>
    <property type="match status" value="1"/>
</dbReference>
<dbReference type="RefSeq" id="WP_091123005.1">
    <property type="nucleotide sequence ID" value="NZ_FOLB01000006.1"/>
</dbReference>
<dbReference type="AlphaFoldDB" id="A0A1I1IT67"/>
<organism evidence="1 2">
    <name type="scientific">Nocardioides terrae</name>
    <dbReference type="NCBI Taxonomy" id="574651"/>
    <lineage>
        <taxon>Bacteria</taxon>
        <taxon>Bacillati</taxon>
        <taxon>Actinomycetota</taxon>
        <taxon>Actinomycetes</taxon>
        <taxon>Propionibacteriales</taxon>
        <taxon>Nocardioidaceae</taxon>
        <taxon>Nocardioides</taxon>
    </lineage>
</organism>
<evidence type="ECO:0000313" key="1">
    <source>
        <dbReference type="EMBL" id="SFC39416.1"/>
    </source>
</evidence>
<accession>A0A1I1IT67</accession>
<dbReference type="OrthoDB" id="3765694at2"/>
<sequence>MTERLSALLHDEALDVPVPAAPAEAIIAGGRRTRVRRRLGAGAVSAAAAAAVAAVCLMPSDGSGLRLAPDPAAASPLDPAGWAVSAGSTLYLGNGATAQLPDKVKSIYYTSAGTVVRTGTVAYTDAPDSAYALVGDDGRVHSLGLALGDRAPSTDPRLPYLAYAQRRGNTGHDAWDVVLRDVRSGDVAVSVPVDGSFTWGGWNAPPVALDGDHVYVGLDDATLDVDWRTGAVSTASHLPAARFPESTSGRVALENRSGQPVRVAEVSTGASVAELSPGGGPGEGPAAVSISPDGRFALLVPWRTCDDDNACVYDQPASEVLQLDGGRSATVDLGDQVGWTPDGRLIRVTGQGVDLCSPVTAVCDPTGIRLGEGPVKVGGNSYES</sequence>
<keyword evidence="2" id="KW-1185">Reference proteome</keyword>
<protein>
    <recommendedName>
        <fullName evidence="3">WD40-like Beta Propeller Repeat</fullName>
    </recommendedName>
</protein>
<proteinExistence type="predicted"/>
<evidence type="ECO:0008006" key="3">
    <source>
        <dbReference type="Google" id="ProtNLM"/>
    </source>
</evidence>